<evidence type="ECO:0000256" key="1">
    <source>
        <dbReference type="ARBA" id="ARBA00001013"/>
    </source>
</evidence>
<dbReference type="GO" id="GO:0016020">
    <property type="term" value="C:membrane"/>
    <property type="evidence" value="ECO:0007669"/>
    <property type="project" value="GOC"/>
</dbReference>
<evidence type="ECO:0000256" key="7">
    <source>
        <dbReference type="SAM" id="SignalP"/>
    </source>
</evidence>
<evidence type="ECO:0000256" key="2">
    <source>
        <dbReference type="ARBA" id="ARBA00005382"/>
    </source>
</evidence>
<gene>
    <name evidence="10" type="ORF">Pmani_035140</name>
</gene>
<evidence type="ECO:0000256" key="6">
    <source>
        <dbReference type="RuleBase" id="RU361188"/>
    </source>
</evidence>
<dbReference type="Pfam" id="PF17189">
    <property type="entry name" value="Glyco_hydro_30C"/>
    <property type="match status" value="1"/>
</dbReference>
<dbReference type="Pfam" id="PF02055">
    <property type="entry name" value="Glyco_hydro_30"/>
    <property type="match status" value="2"/>
</dbReference>
<dbReference type="PANTHER" id="PTHR11069:SF23">
    <property type="entry name" value="LYSOSOMAL ACID GLUCOSYLCERAMIDASE"/>
    <property type="match status" value="1"/>
</dbReference>
<evidence type="ECO:0000256" key="4">
    <source>
        <dbReference type="ARBA" id="ARBA00022729"/>
    </source>
</evidence>
<evidence type="ECO:0000259" key="8">
    <source>
        <dbReference type="Pfam" id="PF02055"/>
    </source>
</evidence>
<dbReference type="InterPro" id="IPR033453">
    <property type="entry name" value="Glyco_hydro_30_TIM-barrel"/>
</dbReference>
<proteinExistence type="inferred from homology"/>
<keyword evidence="11" id="KW-1185">Reference proteome</keyword>
<dbReference type="GO" id="GO:0006680">
    <property type="term" value="P:glucosylceramide catabolic process"/>
    <property type="evidence" value="ECO:0007669"/>
    <property type="project" value="TreeGrafter"/>
</dbReference>
<feature type="domain" description="Glycosyl hydrolase family 30 TIM-barrel" evidence="8">
    <location>
        <begin position="388"/>
        <end position="482"/>
    </location>
</feature>
<comment type="caution">
    <text evidence="10">The sequence shown here is derived from an EMBL/GenBank/DDBJ whole genome shotgun (WGS) entry which is preliminary data.</text>
</comment>
<evidence type="ECO:0000313" key="11">
    <source>
        <dbReference type="Proteomes" id="UP001292094"/>
    </source>
</evidence>
<sequence>MLMLLLLLVPALVAGGTECNPRDFGADSVVCVCTASDCDLQGVIPVPADGLFTTVTSSRDGLRFAQNTSSLESTPNPDADVSVVLDHSTDYQTIFGFGGAFTDSTGINIASLPLKAQDFLIKWVDMSYFSPDGIEYNLCRLPMAGTDYSIRTYSYDDVEGDVDLVNFNLTIEDYQYKLPYIKQAQQVANKELLLFGSPFSPPAWMKESGSFFGSGSILKEMWEPYANYFIKFLQAYEAEGAPMWGVTMQDEPLAGLKDSSWNNCYWSPEDTRDWIKTHLGPAMKSAGYGDVKLMIHDQTRDTIPWYVIPCLDDAECNQYVDGTALHWYADLLTSPDSMDETHNLYPGKFMLYTESCDGKWYVCACPEKFMLYTDSCDGKWYVCVCFEKFMLYTESCDGWNAEPDEKVILGSWVRAENYAFNILEDLNHWATGWVDWNMALNMSGGPNWASKAADSPIIINTDAGEFYKQPMFYALGHFSKFIPPGSIRMPSTVSGPGSGDVIAVAVHDIPSLTNVAIILNRGDSSKSVSVDSGSGTEFMNFVMPAKSITTVLF</sequence>
<dbReference type="Gene3D" id="3.20.20.80">
    <property type="entry name" value="Glycosidases"/>
    <property type="match status" value="2"/>
</dbReference>
<dbReference type="PRINTS" id="PR00843">
    <property type="entry name" value="GLHYDRLASE30"/>
</dbReference>
<keyword evidence="6" id="KW-0443">Lipid metabolism</keyword>
<name>A0AAE1NMZ6_9EUCA</name>
<feature type="domain" description="Glycosyl hydrolase family 30 TIM-barrel" evidence="8">
    <location>
        <begin position="95"/>
        <end position="359"/>
    </location>
</feature>
<keyword evidence="5 6" id="KW-0378">Hydrolase</keyword>
<organism evidence="10 11">
    <name type="scientific">Petrolisthes manimaculis</name>
    <dbReference type="NCBI Taxonomy" id="1843537"/>
    <lineage>
        <taxon>Eukaryota</taxon>
        <taxon>Metazoa</taxon>
        <taxon>Ecdysozoa</taxon>
        <taxon>Arthropoda</taxon>
        <taxon>Crustacea</taxon>
        <taxon>Multicrustacea</taxon>
        <taxon>Malacostraca</taxon>
        <taxon>Eumalacostraca</taxon>
        <taxon>Eucarida</taxon>
        <taxon>Decapoda</taxon>
        <taxon>Pleocyemata</taxon>
        <taxon>Anomura</taxon>
        <taxon>Galatheoidea</taxon>
        <taxon>Porcellanidae</taxon>
        <taxon>Petrolisthes</taxon>
    </lineage>
</organism>
<evidence type="ECO:0000256" key="5">
    <source>
        <dbReference type="ARBA" id="ARBA00022801"/>
    </source>
</evidence>
<evidence type="ECO:0000256" key="3">
    <source>
        <dbReference type="ARBA" id="ARBA00012658"/>
    </source>
</evidence>
<keyword evidence="4 7" id="KW-0732">Signal</keyword>
<feature type="chain" id="PRO_5042213345" description="Glucosylceramidase" evidence="7">
    <location>
        <begin position="20"/>
        <end position="553"/>
    </location>
</feature>
<comment type="similarity">
    <text evidence="2 6">Belongs to the glycosyl hydrolase 30 family.</text>
</comment>
<dbReference type="GO" id="GO:0004348">
    <property type="term" value="F:glucosylceramidase activity"/>
    <property type="evidence" value="ECO:0007669"/>
    <property type="project" value="UniProtKB-EC"/>
</dbReference>
<dbReference type="PANTHER" id="PTHR11069">
    <property type="entry name" value="GLUCOSYLCERAMIDASE"/>
    <property type="match status" value="1"/>
</dbReference>
<dbReference type="Proteomes" id="UP001292094">
    <property type="component" value="Unassembled WGS sequence"/>
</dbReference>
<keyword evidence="6" id="KW-0746">Sphingolipid metabolism</keyword>
<protein>
    <recommendedName>
        <fullName evidence="3 6">Glucosylceramidase</fullName>
        <ecNumber evidence="3 6">3.2.1.45</ecNumber>
    </recommendedName>
</protein>
<keyword evidence="6" id="KW-0326">Glycosidase</keyword>
<dbReference type="SUPFAM" id="SSF51011">
    <property type="entry name" value="Glycosyl hydrolase domain"/>
    <property type="match status" value="1"/>
</dbReference>
<dbReference type="EC" id="3.2.1.45" evidence="3 6"/>
<dbReference type="InterPro" id="IPR001139">
    <property type="entry name" value="Glyco_hydro_30"/>
</dbReference>
<feature type="domain" description="Glycosyl hydrolase family 30 beta sandwich" evidence="9">
    <location>
        <begin position="485"/>
        <end position="551"/>
    </location>
</feature>
<evidence type="ECO:0000313" key="10">
    <source>
        <dbReference type="EMBL" id="KAK4292064.1"/>
    </source>
</evidence>
<dbReference type="InterPro" id="IPR017853">
    <property type="entry name" value="GH"/>
</dbReference>
<dbReference type="SUPFAM" id="SSF51445">
    <property type="entry name" value="(Trans)glycosidases"/>
    <property type="match status" value="2"/>
</dbReference>
<dbReference type="AlphaFoldDB" id="A0AAE1NMZ6"/>
<dbReference type="InterPro" id="IPR033452">
    <property type="entry name" value="GH30_C"/>
</dbReference>
<evidence type="ECO:0000259" key="9">
    <source>
        <dbReference type="Pfam" id="PF17189"/>
    </source>
</evidence>
<dbReference type="EMBL" id="JAWZYT010004948">
    <property type="protein sequence ID" value="KAK4292064.1"/>
    <property type="molecule type" value="Genomic_DNA"/>
</dbReference>
<accession>A0AAE1NMZ6</accession>
<comment type="catalytic activity">
    <reaction evidence="1">
        <text>a beta-D-glucosyl-(1&lt;-&gt;1')-N-acylsphing-4-enine + H2O = an N-acylsphing-4-enine + D-glucose</text>
        <dbReference type="Rhea" id="RHEA:13269"/>
        <dbReference type="ChEBI" id="CHEBI:4167"/>
        <dbReference type="ChEBI" id="CHEBI:15377"/>
        <dbReference type="ChEBI" id="CHEBI:22801"/>
        <dbReference type="ChEBI" id="CHEBI:52639"/>
        <dbReference type="EC" id="3.2.1.45"/>
    </reaction>
    <physiologicalReaction direction="left-to-right" evidence="1">
        <dbReference type="Rhea" id="RHEA:13270"/>
    </physiologicalReaction>
</comment>
<reference evidence="10" key="1">
    <citation type="submission" date="2023-11" db="EMBL/GenBank/DDBJ databases">
        <title>Genome assemblies of two species of porcelain crab, Petrolisthes cinctipes and Petrolisthes manimaculis (Anomura: Porcellanidae).</title>
        <authorList>
            <person name="Angst P."/>
        </authorList>
    </citation>
    <scope>NUCLEOTIDE SEQUENCE</scope>
    <source>
        <strain evidence="10">PB745_02</strain>
        <tissue evidence="10">Gill</tissue>
    </source>
</reference>
<feature type="signal peptide" evidence="7">
    <location>
        <begin position="1"/>
        <end position="19"/>
    </location>
</feature>